<reference evidence="1 2" key="1">
    <citation type="journal article" date="2015" name="Microbiome">
        <title>Genomic resolution of linkages in carbon, nitrogen, and sulfur cycling among widespread estuary sediment bacteria.</title>
        <authorList>
            <person name="Baker B.J."/>
            <person name="Lazar C.S."/>
            <person name="Teske A.P."/>
            <person name="Dick G.J."/>
        </authorList>
    </citation>
    <scope>NUCLEOTIDE SEQUENCE [LARGE SCALE GENOMIC DNA]</scope>
    <source>
        <strain evidence="1">SM23_60</strain>
    </source>
</reference>
<proteinExistence type="predicted"/>
<sequence>MLLFERASASREVPLRWFSIRALDRLEATLEQYYAWCFSDCRTVVYTLAVAVCKRDLVTKIGVDTETD</sequence>
<accession>A0A0S8GJ48</accession>
<organism evidence="1 2">
    <name type="scientific">candidate division WOR_3 bacterium SM23_60</name>
    <dbReference type="NCBI Taxonomy" id="1703780"/>
    <lineage>
        <taxon>Bacteria</taxon>
        <taxon>Bacteria division WOR-3</taxon>
    </lineage>
</organism>
<protein>
    <submittedName>
        <fullName evidence="1">Uncharacterized protein</fullName>
    </submittedName>
</protein>
<dbReference type="AlphaFoldDB" id="A0A0S8GJ48"/>
<dbReference type="Proteomes" id="UP000051096">
    <property type="component" value="Unassembled WGS sequence"/>
</dbReference>
<evidence type="ECO:0000313" key="2">
    <source>
        <dbReference type="Proteomes" id="UP000051096"/>
    </source>
</evidence>
<name>A0A0S8GJ48_UNCW3</name>
<evidence type="ECO:0000313" key="1">
    <source>
        <dbReference type="EMBL" id="KPK73047.1"/>
    </source>
</evidence>
<comment type="caution">
    <text evidence="1">The sequence shown here is derived from an EMBL/GenBank/DDBJ whole genome shotgun (WGS) entry which is preliminary data.</text>
</comment>
<dbReference type="EMBL" id="LJUO01000017">
    <property type="protein sequence ID" value="KPK73047.1"/>
    <property type="molecule type" value="Genomic_DNA"/>
</dbReference>
<gene>
    <name evidence="1" type="ORF">AMJ87_03045</name>
</gene>